<organism evidence="3 4">
    <name type="scientific">Methylopila musalis</name>
    <dbReference type="NCBI Taxonomy" id="1134781"/>
    <lineage>
        <taxon>Bacteria</taxon>
        <taxon>Pseudomonadati</taxon>
        <taxon>Pseudomonadota</taxon>
        <taxon>Alphaproteobacteria</taxon>
        <taxon>Hyphomicrobiales</taxon>
        <taxon>Methylopilaceae</taxon>
        <taxon>Methylopila</taxon>
    </lineage>
</organism>
<comment type="caution">
    <text evidence="3">The sequence shown here is derived from an EMBL/GenBank/DDBJ whole genome shotgun (WGS) entry which is preliminary data.</text>
</comment>
<sequence length="145" mass="17029">MIRLPRIVRVLVGLVFAAAGLAAAAPVLAQDGYYRRSYDDGRSYERVYRDPRYGRRVYEDEEDRAFRQRMRAYQRDQAYRREAAQRRGYDPRRQADQDRPNLIQRLFGRRSQPDPGTWSARTDPGAVEVRPRPNRPRRKPPAAPV</sequence>
<gene>
    <name evidence="3" type="ORF">ACFQ4O_14615</name>
</gene>
<feature type="signal peptide" evidence="2">
    <location>
        <begin position="1"/>
        <end position="29"/>
    </location>
</feature>
<protein>
    <submittedName>
        <fullName evidence="3">Uncharacterized protein</fullName>
    </submittedName>
</protein>
<accession>A0ABW3ZBN3</accession>
<evidence type="ECO:0000256" key="1">
    <source>
        <dbReference type="SAM" id="MobiDB-lite"/>
    </source>
</evidence>
<feature type="compositionally biased region" description="Basic and acidic residues" evidence="1">
    <location>
        <begin position="75"/>
        <end position="99"/>
    </location>
</feature>
<reference evidence="4" key="1">
    <citation type="journal article" date="2019" name="Int. J. Syst. Evol. Microbiol.">
        <title>The Global Catalogue of Microorganisms (GCM) 10K type strain sequencing project: providing services to taxonomists for standard genome sequencing and annotation.</title>
        <authorList>
            <consortium name="The Broad Institute Genomics Platform"/>
            <consortium name="The Broad Institute Genome Sequencing Center for Infectious Disease"/>
            <person name="Wu L."/>
            <person name="Ma J."/>
        </authorList>
    </citation>
    <scope>NUCLEOTIDE SEQUENCE [LARGE SCALE GENOMIC DNA]</scope>
    <source>
        <strain evidence="4">CCUG 61696</strain>
    </source>
</reference>
<feature type="compositionally biased region" description="Basic residues" evidence="1">
    <location>
        <begin position="132"/>
        <end position="145"/>
    </location>
</feature>
<dbReference type="RefSeq" id="WP_378776595.1">
    <property type="nucleotide sequence ID" value="NZ_JBHTMX010000187.1"/>
</dbReference>
<feature type="non-terminal residue" evidence="3">
    <location>
        <position position="145"/>
    </location>
</feature>
<feature type="region of interest" description="Disordered" evidence="1">
    <location>
        <begin position="75"/>
        <end position="145"/>
    </location>
</feature>
<feature type="chain" id="PRO_5045221936" evidence="2">
    <location>
        <begin position="30"/>
        <end position="145"/>
    </location>
</feature>
<keyword evidence="2" id="KW-0732">Signal</keyword>
<evidence type="ECO:0000313" key="4">
    <source>
        <dbReference type="Proteomes" id="UP001597171"/>
    </source>
</evidence>
<keyword evidence="4" id="KW-1185">Reference proteome</keyword>
<name>A0ABW3ZBN3_9HYPH</name>
<evidence type="ECO:0000256" key="2">
    <source>
        <dbReference type="SAM" id="SignalP"/>
    </source>
</evidence>
<evidence type="ECO:0000313" key="3">
    <source>
        <dbReference type="EMBL" id="MFD1333227.1"/>
    </source>
</evidence>
<dbReference type="EMBL" id="JBHTMX010000187">
    <property type="protein sequence ID" value="MFD1333227.1"/>
    <property type="molecule type" value="Genomic_DNA"/>
</dbReference>
<dbReference type="Proteomes" id="UP001597171">
    <property type="component" value="Unassembled WGS sequence"/>
</dbReference>
<proteinExistence type="predicted"/>